<dbReference type="AlphaFoldDB" id="X1VTT5"/>
<reference evidence="1" key="1">
    <citation type="journal article" date="2014" name="Front. Microbiol.">
        <title>High frequency of phylogenetically diverse reductive dehalogenase-homologous genes in deep subseafloor sedimentary metagenomes.</title>
        <authorList>
            <person name="Kawai M."/>
            <person name="Futagami T."/>
            <person name="Toyoda A."/>
            <person name="Takaki Y."/>
            <person name="Nishi S."/>
            <person name="Hori S."/>
            <person name="Arai W."/>
            <person name="Tsubouchi T."/>
            <person name="Morono Y."/>
            <person name="Uchiyama I."/>
            <person name="Ito T."/>
            <person name="Fujiyama A."/>
            <person name="Inagaki F."/>
            <person name="Takami H."/>
        </authorList>
    </citation>
    <scope>NUCLEOTIDE SEQUENCE</scope>
    <source>
        <strain evidence="1">Expedition CK06-06</strain>
    </source>
</reference>
<name>X1VTT5_9ZZZZ</name>
<organism evidence="1">
    <name type="scientific">marine sediment metagenome</name>
    <dbReference type="NCBI Taxonomy" id="412755"/>
    <lineage>
        <taxon>unclassified sequences</taxon>
        <taxon>metagenomes</taxon>
        <taxon>ecological metagenomes</taxon>
    </lineage>
</organism>
<feature type="non-terminal residue" evidence="1">
    <location>
        <position position="1"/>
    </location>
</feature>
<gene>
    <name evidence="1" type="ORF">S12H4_45979</name>
</gene>
<dbReference type="EMBL" id="BARW01028485">
    <property type="protein sequence ID" value="GAJ13455.1"/>
    <property type="molecule type" value="Genomic_DNA"/>
</dbReference>
<sequence length="93" mass="10822">RRFKVHLDKNVVEQGVYWEGVRGIDHDEHLWLPLLRVIDRAFETGVWPEDEEYILNKVATMLMAHKSGVEGGRPVGIDEIENHSLPRYETEKA</sequence>
<proteinExistence type="predicted"/>
<protein>
    <submittedName>
        <fullName evidence="1">Uncharacterized protein</fullName>
    </submittedName>
</protein>
<accession>X1VTT5</accession>
<comment type="caution">
    <text evidence="1">The sequence shown here is derived from an EMBL/GenBank/DDBJ whole genome shotgun (WGS) entry which is preliminary data.</text>
</comment>
<evidence type="ECO:0000313" key="1">
    <source>
        <dbReference type="EMBL" id="GAJ13455.1"/>
    </source>
</evidence>